<dbReference type="EMBL" id="CATKSH010000013">
    <property type="protein sequence ID" value="CAI9121279.1"/>
    <property type="molecule type" value="Genomic_DNA"/>
</dbReference>
<sequence>MTENNDEKDNPLLLWGALFRSLEKQAVEQDGQLAITKDATIPADVANYLLRASFNMQALSWGEMPQEELTADWHVRRAQIPEADRKVGTTAARNSVLAALSLASGQGAGSGPFADMKRLARLSMIHTIYHGLRSSGCTEAGVRKRVQEIYNIESEQARDLIRDALEQFGSNHS</sequence>
<comment type="caution">
    <text evidence="1">The sequence shown here is derived from an EMBL/GenBank/DDBJ whole genome shotgun (WGS) entry which is preliminary data.</text>
</comment>
<evidence type="ECO:0000313" key="2">
    <source>
        <dbReference type="Proteomes" id="UP001176960"/>
    </source>
</evidence>
<accession>A0AA35VBM2</accession>
<proteinExistence type="predicted"/>
<keyword evidence="2" id="KW-1185">Reference proteome</keyword>
<dbReference type="Proteomes" id="UP001176960">
    <property type="component" value="Unassembled WGS sequence"/>
</dbReference>
<reference evidence="1" key="1">
    <citation type="submission" date="2023-03" db="EMBL/GenBank/DDBJ databases">
        <authorList>
            <person name="Cleenwerck I."/>
        </authorList>
    </citation>
    <scope>NUCLEOTIDE SEQUENCE</scope>
    <source>
        <strain evidence="1">LMG 32879</strain>
    </source>
</reference>
<name>A0AA35VBM2_9PROT</name>
<evidence type="ECO:0000313" key="1">
    <source>
        <dbReference type="EMBL" id="CAI9121279.1"/>
    </source>
</evidence>
<protein>
    <submittedName>
        <fullName evidence="1">Uncharacterized protein</fullName>
    </submittedName>
</protein>
<gene>
    <name evidence="1" type="ORF">LMG32879_002126</name>
</gene>
<organism evidence="1 2">
    <name type="scientific">Brytella acorum</name>
    <dbReference type="NCBI Taxonomy" id="2959299"/>
    <lineage>
        <taxon>Bacteria</taxon>
        <taxon>Pseudomonadati</taxon>
        <taxon>Pseudomonadota</taxon>
        <taxon>Alphaproteobacteria</taxon>
        <taxon>Acetobacterales</taxon>
        <taxon>Acetobacteraceae</taxon>
        <taxon>Brytella</taxon>
    </lineage>
</organism>
<dbReference type="RefSeq" id="WP_289842870.1">
    <property type="nucleotide sequence ID" value="NZ_CATKSH010000013.1"/>
</dbReference>
<dbReference type="AlphaFoldDB" id="A0AA35VBM2"/>